<keyword evidence="2" id="KW-0812">Transmembrane</keyword>
<dbReference type="RefSeq" id="WP_280939429.1">
    <property type="nucleotide sequence ID" value="NZ_CP123759.1"/>
</dbReference>
<reference evidence="3 4" key="1">
    <citation type="submission" date="2023-04" db="EMBL/GenBank/DDBJ databases">
        <title>Genome dynamics across the evolutionary transition to endosymbiosis.</title>
        <authorList>
            <person name="Siozios S."/>
            <person name="Nadal-Jimenez P."/>
            <person name="Azagi T."/>
            <person name="Sprong H."/>
            <person name="Frost C.L."/>
            <person name="Parratt S.R."/>
            <person name="Taylor G."/>
            <person name="Brettell L."/>
            <person name="Lew K.C."/>
            <person name="Croft L."/>
            <person name="King K.C."/>
            <person name="Brockhurst M.A."/>
            <person name="Hypsa V."/>
            <person name="Novakova E."/>
            <person name="Darby A.C."/>
            <person name="Hurst G.D.D."/>
        </authorList>
    </citation>
    <scope>NUCLEOTIDE SEQUENCE [LARGE SCALE GENOMIC DNA]</scope>
    <source>
        <strain evidence="4">aApi_AU</strain>
    </source>
</reference>
<organism evidence="3 4">
    <name type="scientific">Arsenophonus apicola</name>
    <dbReference type="NCBI Taxonomy" id="2879119"/>
    <lineage>
        <taxon>Bacteria</taxon>
        <taxon>Pseudomonadati</taxon>
        <taxon>Pseudomonadota</taxon>
        <taxon>Gammaproteobacteria</taxon>
        <taxon>Enterobacterales</taxon>
        <taxon>Morganellaceae</taxon>
        <taxon>Arsenophonus</taxon>
    </lineage>
</organism>
<keyword evidence="2" id="KW-1133">Transmembrane helix</keyword>
<evidence type="ECO:0000256" key="1">
    <source>
        <dbReference type="SAM" id="MobiDB-lite"/>
    </source>
</evidence>
<sequence>MNYSVKYGLLILSISYMISILFPSMAMAANDKKDKQYMCHGWHGYPNKQMDLFDQPVAAANEKEALQSAMGLIGEKVKASSDANQKIHTQRCDELSAQ</sequence>
<protein>
    <submittedName>
        <fullName evidence="3">Uncharacterized protein</fullName>
    </submittedName>
</protein>
<keyword evidence="4" id="KW-1185">Reference proteome</keyword>
<gene>
    <name evidence="3" type="ORF">QG404_05805</name>
</gene>
<evidence type="ECO:0000313" key="3">
    <source>
        <dbReference type="EMBL" id="WGO84402.1"/>
    </source>
</evidence>
<proteinExistence type="predicted"/>
<evidence type="ECO:0000313" key="4">
    <source>
        <dbReference type="Proteomes" id="UP001231859"/>
    </source>
</evidence>
<feature type="region of interest" description="Disordered" evidence="1">
    <location>
        <begin position="78"/>
        <end position="98"/>
    </location>
</feature>
<accession>A0ABY8P4I5</accession>
<name>A0ABY8P4I5_9GAMM</name>
<dbReference type="EMBL" id="CP123759">
    <property type="protein sequence ID" value="WGO84402.1"/>
    <property type="molecule type" value="Genomic_DNA"/>
</dbReference>
<keyword evidence="2" id="KW-0472">Membrane</keyword>
<feature type="transmembrane region" description="Helical" evidence="2">
    <location>
        <begin position="6"/>
        <end position="28"/>
    </location>
</feature>
<evidence type="ECO:0000256" key="2">
    <source>
        <dbReference type="SAM" id="Phobius"/>
    </source>
</evidence>
<dbReference type="Proteomes" id="UP001231859">
    <property type="component" value="Chromosome"/>
</dbReference>